<dbReference type="InterPro" id="IPR029058">
    <property type="entry name" value="AB_hydrolase_fold"/>
</dbReference>
<evidence type="ECO:0000256" key="5">
    <source>
        <dbReference type="ARBA" id="ARBA00022801"/>
    </source>
</evidence>
<name>A0ABQ3G7V3_9BURK</name>
<keyword evidence="6" id="KW-0106">Calcium</keyword>
<dbReference type="SUPFAM" id="SSF53474">
    <property type="entry name" value="alpha/beta-Hydrolases"/>
    <property type="match status" value="1"/>
</dbReference>
<dbReference type="PANTHER" id="PTHR33938:SF15">
    <property type="entry name" value="FERULOYL ESTERASE B-RELATED"/>
    <property type="match status" value="1"/>
</dbReference>
<evidence type="ECO:0000256" key="6">
    <source>
        <dbReference type="ARBA" id="ARBA00022837"/>
    </source>
</evidence>
<protein>
    <submittedName>
        <fullName evidence="9">Feruloyl esterase</fullName>
    </submittedName>
</protein>
<dbReference type="Pfam" id="PF07519">
    <property type="entry name" value="Tannase"/>
    <property type="match status" value="1"/>
</dbReference>
<keyword evidence="7" id="KW-1015">Disulfide bond</keyword>
<dbReference type="InterPro" id="IPR011118">
    <property type="entry name" value="Tannase/feruloyl_esterase"/>
</dbReference>
<keyword evidence="5" id="KW-0378">Hydrolase</keyword>
<evidence type="ECO:0000313" key="10">
    <source>
        <dbReference type="Proteomes" id="UP000626210"/>
    </source>
</evidence>
<comment type="caution">
    <text evidence="9">The sequence shown here is derived from an EMBL/GenBank/DDBJ whole genome shotgun (WGS) entry which is preliminary data.</text>
</comment>
<evidence type="ECO:0000256" key="8">
    <source>
        <dbReference type="SAM" id="SignalP"/>
    </source>
</evidence>
<accession>A0ABQ3G7V3</accession>
<comment type="similarity">
    <text evidence="1">Belongs to the tannase family.</text>
</comment>
<dbReference type="PANTHER" id="PTHR33938">
    <property type="entry name" value="FERULOYL ESTERASE B-RELATED"/>
    <property type="match status" value="1"/>
</dbReference>
<dbReference type="Gene3D" id="3.40.50.1820">
    <property type="entry name" value="alpha/beta hydrolase"/>
    <property type="match status" value="1"/>
</dbReference>
<reference evidence="10" key="1">
    <citation type="journal article" date="2019" name="Int. J. Syst. Evol. Microbiol.">
        <title>The Global Catalogue of Microorganisms (GCM) 10K type strain sequencing project: providing services to taxonomists for standard genome sequencing and annotation.</title>
        <authorList>
            <consortium name="The Broad Institute Genomics Platform"/>
            <consortium name="The Broad Institute Genome Sequencing Center for Infectious Disease"/>
            <person name="Wu L."/>
            <person name="Ma J."/>
        </authorList>
    </citation>
    <scope>NUCLEOTIDE SEQUENCE [LARGE SCALE GENOMIC DNA]</scope>
    <source>
        <strain evidence="10">KCTC 23314</strain>
    </source>
</reference>
<dbReference type="RefSeq" id="WP_189689458.1">
    <property type="nucleotide sequence ID" value="NZ_BMYK01000020.1"/>
</dbReference>
<dbReference type="EMBL" id="BMYK01000020">
    <property type="protein sequence ID" value="GHC95498.1"/>
    <property type="molecule type" value="Genomic_DNA"/>
</dbReference>
<keyword evidence="2" id="KW-0719">Serine esterase</keyword>
<keyword evidence="4 8" id="KW-0732">Signal</keyword>
<dbReference type="Proteomes" id="UP000626210">
    <property type="component" value="Unassembled WGS sequence"/>
</dbReference>
<evidence type="ECO:0000256" key="7">
    <source>
        <dbReference type="ARBA" id="ARBA00023157"/>
    </source>
</evidence>
<organism evidence="9 10">
    <name type="scientific">Pseudorhodoferax aquiterrae</name>
    <dbReference type="NCBI Taxonomy" id="747304"/>
    <lineage>
        <taxon>Bacteria</taxon>
        <taxon>Pseudomonadati</taxon>
        <taxon>Pseudomonadota</taxon>
        <taxon>Betaproteobacteria</taxon>
        <taxon>Burkholderiales</taxon>
        <taxon>Comamonadaceae</taxon>
    </lineage>
</organism>
<keyword evidence="10" id="KW-1185">Reference proteome</keyword>
<gene>
    <name evidence="9" type="ORF">GCM10007320_48550</name>
</gene>
<sequence length="525" mass="53625">MHGQPGFPLFFRFTLSALAAAALLGCGGSDDNGDDGAGGPSATPEQACAALAGKTLAGATVSGASTVAASGDAPLYCKVDATIAPQLNLELRLPQQWNGKLYYGGGGGYNGAIPDLSGNNLNALKKGYATVNSDSGHSGNVLSAAFALNDTYAANLFGSLSVPTVLSSAREMVQAAYGKQPDRAYFEGCSNGGREALMAAQRNPNLFDGIIARAPAYNWVGFMGQFNRTAKALAAPGGGFSPAKLATLAGAVRNACDAADGIVDGVVGNPQACSFDPAVLRCAGGADTGDACLSDAQLAVVGSWTSPASWAGGAYTNAGWALTGNEDDPGAWATWVSGTPDVRSALQYLFQDTTVKNYLARNPAQDSLAYTWDANLNAVYALAALNDATNADLRPFKDSNAKLILWHGGNDAALSYKATTAYYQAATAAVGGQAAMDQFARYYIAPGVNHCAGGPGADNADLLAALDDWVSNGTAPGTLTASKLSGGSTQFTRPLCQYPQYARYTGPANDAAAAALASNYRCTTP</sequence>
<keyword evidence="3" id="KW-0479">Metal-binding</keyword>
<evidence type="ECO:0000313" key="9">
    <source>
        <dbReference type="EMBL" id="GHC95498.1"/>
    </source>
</evidence>
<evidence type="ECO:0000256" key="3">
    <source>
        <dbReference type="ARBA" id="ARBA00022723"/>
    </source>
</evidence>
<proteinExistence type="inferred from homology"/>
<feature type="chain" id="PRO_5047242922" evidence="8">
    <location>
        <begin position="20"/>
        <end position="525"/>
    </location>
</feature>
<evidence type="ECO:0000256" key="4">
    <source>
        <dbReference type="ARBA" id="ARBA00022729"/>
    </source>
</evidence>
<feature type="signal peptide" evidence="8">
    <location>
        <begin position="1"/>
        <end position="19"/>
    </location>
</feature>
<evidence type="ECO:0000256" key="1">
    <source>
        <dbReference type="ARBA" id="ARBA00006249"/>
    </source>
</evidence>
<evidence type="ECO:0000256" key="2">
    <source>
        <dbReference type="ARBA" id="ARBA00022487"/>
    </source>
</evidence>